<feature type="signal peptide" evidence="10">
    <location>
        <begin position="1"/>
        <end position="21"/>
    </location>
</feature>
<evidence type="ECO:0000256" key="10">
    <source>
        <dbReference type="SAM" id="SignalP"/>
    </source>
</evidence>
<evidence type="ECO:0000256" key="8">
    <source>
        <dbReference type="ARBA" id="ARBA00023157"/>
    </source>
</evidence>
<dbReference type="InterPro" id="IPR018114">
    <property type="entry name" value="TRYPSIN_HIS"/>
</dbReference>
<comment type="subcellular location">
    <subcellularLocation>
        <location evidence="1">Secreted</location>
    </subcellularLocation>
</comment>
<dbReference type="FunFam" id="2.40.10.10:FF:000146">
    <property type="entry name" value="Serine protease 53"/>
    <property type="match status" value="1"/>
</dbReference>
<dbReference type="PROSITE" id="PS50240">
    <property type="entry name" value="TRYPSIN_DOM"/>
    <property type="match status" value="1"/>
</dbReference>
<keyword evidence="6 9" id="KW-0720">Serine protease</keyword>
<dbReference type="Gene3D" id="2.40.10.10">
    <property type="entry name" value="Trypsin-like serine proteases"/>
    <property type="match status" value="1"/>
</dbReference>
<evidence type="ECO:0000259" key="11">
    <source>
        <dbReference type="PROSITE" id="PS50240"/>
    </source>
</evidence>
<dbReference type="SUPFAM" id="SSF50494">
    <property type="entry name" value="Trypsin-like serine proteases"/>
    <property type="match status" value="1"/>
</dbReference>
<dbReference type="Pfam" id="PF00089">
    <property type="entry name" value="Trypsin"/>
    <property type="match status" value="1"/>
</dbReference>
<dbReference type="PRINTS" id="PR00722">
    <property type="entry name" value="CHYMOTRYPSIN"/>
</dbReference>
<dbReference type="PROSITE" id="PS00134">
    <property type="entry name" value="TRYPSIN_HIS"/>
    <property type="match status" value="1"/>
</dbReference>
<evidence type="ECO:0000313" key="12">
    <source>
        <dbReference type="EMBL" id="PWI33747.1"/>
    </source>
</evidence>
<reference evidence="12 13" key="1">
    <citation type="submission" date="2018-05" db="EMBL/GenBank/DDBJ databases">
        <title>Vibrio limimaris sp. nov., isolated from marine sediment.</title>
        <authorList>
            <person name="Li C.-M."/>
        </authorList>
    </citation>
    <scope>NUCLEOTIDE SEQUENCE [LARGE SCALE GENOMIC DNA]</scope>
    <source>
        <strain evidence="12 13">E4404</strain>
    </source>
</reference>
<dbReference type="RefSeq" id="WP_109319730.1">
    <property type="nucleotide sequence ID" value="NZ_QFWT01000004.1"/>
</dbReference>
<dbReference type="OrthoDB" id="9813836at2"/>
<keyword evidence="3 9" id="KW-0645">Protease</keyword>
<dbReference type="InterPro" id="IPR001254">
    <property type="entry name" value="Trypsin_dom"/>
</dbReference>
<name>A0A2U3BAD8_9VIBR</name>
<sequence>MKKKQLAFFLGGLLVCAQAIATSFTTYVVNGTQASESEVPWQAYITIAEYACGGTIIADKWVLTAAHCVEGYSASQITVYVGSSDLTSLSMQTIAVSTMTVNPGYSSSTSINDIAILELAHSIASPAQPIKLMSVSEQAEADLEFDLATSDNLFLSGWGYTNADRTASSTDLMKVLLDGVSDDACADAWGVSSSGISAYFLCANSADSEGACNGDSGGPLVWQNKNNASDADKGYRLAGLVSFGPTEQCAMTQYPDVYTQVSSQLSWITGIITDYTEPAPSFSYDIFAEPPVTTSSSSSSGGGPVGGISLGLLCGLAWLRRKVYGKN</sequence>
<feature type="domain" description="Peptidase S1" evidence="11">
    <location>
        <begin position="28"/>
        <end position="273"/>
    </location>
</feature>
<dbReference type="PANTHER" id="PTHR24256">
    <property type="entry name" value="TRYPTASE-RELATED"/>
    <property type="match status" value="1"/>
</dbReference>
<evidence type="ECO:0000256" key="4">
    <source>
        <dbReference type="ARBA" id="ARBA00022729"/>
    </source>
</evidence>
<dbReference type="SMART" id="SM00020">
    <property type="entry name" value="Tryp_SPc"/>
    <property type="match status" value="1"/>
</dbReference>
<organism evidence="12 13">
    <name type="scientific">Vibrio albus</name>
    <dbReference type="NCBI Taxonomy" id="2200953"/>
    <lineage>
        <taxon>Bacteria</taxon>
        <taxon>Pseudomonadati</taxon>
        <taxon>Pseudomonadota</taxon>
        <taxon>Gammaproteobacteria</taxon>
        <taxon>Vibrionales</taxon>
        <taxon>Vibrionaceae</taxon>
        <taxon>Vibrio</taxon>
    </lineage>
</organism>
<evidence type="ECO:0000256" key="2">
    <source>
        <dbReference type="ARBA" id="ARBA00022525"/>
    </source>
</evidence>
<dbReference type="GO" id="GO:0004252">
    <property type="term" value="F:serine-type endopeptidase activity"/>
    <property type="evidence" value="ECO:0007669"/>
    <property type="project" value="InterPro"/>
</dbReference>
<feature type="chain" id="PRO_5015459048" evidence="10">
    <location>
        <begin position="22"/>
        <end position="327"/>
    </location>
</feature>
<dbReference type="Proteomes" id="UP000245362">
    <property type="component" value="Unassembled WGS sequence"/>
</dbReference>
<evidence type="ECO:0000256" key="7">
    <source>
        <dbReference type="ARBA" id="ARBA00023145"/>
    </source>
</evidence>
<keyword evidence="2" id="KW-0964">Secreted</keyword>
<dbReference type="GO" id="GO:0006508">
    <property type="term" value="P:proteolysis"/>
    <property type="evidence" value="ECO:0007669"/>
    <property type="project" value="UniProtKB-KW"/>
</dbReference>
<dbReference type="InterPro" id="IPR043504">
    <property type="entry name" value="Peptidase_S1_PA_chymotrypsin"/>
</dbReference>
<keyword evidence="13" id="KW-1185">Reference proteome</keyword>
<proteinExistence type="predicted"/>
<dbReference type="AlphaFoldDB" id="A0A2U3BAD8"/>
<evidence type="ECO:0000256" key="3">
    <source>
        <dbReference type="ARBA" id="ARBA00022670"/>
    </source>
</evidence>
<evidence type="ECO:0000256" key="6">
    <source>
        <dbReference type="ARBA" id="ARBA00022825"/>
    </source>
</evidence>
<dbReference type="InterPro" id="IPR009003">
    <property type="entry name" value="Peptidase_S1_PA"/>
</dbReference>
<evidence type="ECO:0000256" key="9">
    <source>
        <dbReference type="RuleBase" id="RU363034"/>
    </source>
</evidence>
<dbReference type="PROSITE" id="PS00135">
    <property type="entry name" value="TRYPSIN_SER"/>
    <property type="match status" value="1"/>
</dbReference>
<dbReference type="EMBL" id="QFWT01000004">
    <property type="protein sequence ID" value="PWI33747.1"/>
    <property type="molecule type" value="Genomic_DNA"/>
</dbReference>
<accession>A0A2U3BAD8</accession>
<protein>
    <submittedName>
        <fullName evidence="12">Serine protease</fullName>
    </submittedName>
</protein>
<keyword evidence="5 9" id="KW-0378">Hydrolase</keyword>
<dbReference type="InterPro" id="IPR001314">
    <property type="entry name" value="Peptidase_S1A"/>
</dbReference>
<dbReference type="InterPro" id="IPR051487">
    <property type="entry name" value="Ser/Thr_Proteases_Immune/Dev"/>
</dbReference>
<dbReference type="CDD" id="cd00190">
    <property type="entry name" value="Tryp_SPc"/>
    <property type="match status" value="1"/>
</dbReference>
<dbReference type="GO" id="GO:0005576">
    <property type="term" value="C:extracellular region"/>
    <property type="evidence" value="ECO:0007669"/>
    <property type="project" value="UniProtKB-SubCell"/>
</dbReference>
<keyword evidence="4 10" id="KW-0732">Signal</keyword>
<evidence type="ECO:0000256" key="1">
    <source>
        <dbReference type="ARBA" id="ARBA00004613"/>
    </source>
</evidence>
<gene>
    <name evidence="12" type="ORF">DI392_09830</name>
</gene>
<keyword evidence="8" id="KW-1015">Disulfide bond</keyword>
<evidence type="ECO:0000313" key="13">
    <source>
        <dbReference type="Proteomes" id="UP000245362"/>
    </source>
</evidence>
<comment type="caution">
    <text evidence="12">The sequence shown here is derived from an EMBL/GenBank/DDBJ whole genome shotgun (WGS) entry which is preliminary data.</text>
</comment>
<evidence type="ECO:0000256" key="5">
    <source>
        <dbReference type="ARBA" id="ARBA00022801"/>
    </source>
</evidence>
<dbReference type="InterPro" id="IPR033116">
    <property type="entry name" value="TRYPSIN_SER"/>
</dbReference>
<keyword evidence="7" id="KW-0865">Zymogen</keyword>